<dbReference type="InterPro" id="IPR009057">
    <property type="entry name" value="Homeodomain-like_sf"/>
</dbReference>
<protein>
    <recommendedName>
        <fullName evidence="7">Homeobox domain-containing protein</fullName>
    </recommendedName>
</protein>
<dbReference type="InterPro" id="IPR001356">
    <property type="entry name" value="HD"/>
</dbReference>
<comment type="caution">
    <text evidence="8">The sequence shown here is derived from an EMBL/GenBank/DDBJ whole genome shotgun (WGS) entry which is preliminary data.</text>
</comment>
<dbReference type="GO" id="GO:0000981">
    <property type="term" value="F:DNA-binding transcription factor activity, RNA polymerase II-specific"/>
    <property type="evidence" value="ECO:0007669"/>
    <property type="project" value="InterPro"/>
</dbReference>
<feature type="compositionally biased region" description="Low complexity" evidence="6">
    <location>
        <begin position="113"/>
        <end position="124"/>
    </location>
</feature>
<dbReference type="InterPro" id="IPR050460">
    <property type="entry name" value="Distal-less_Homeobox_TF"/>
</dbReference>
<dbReference type="GO" id="GO:0005634">
    <property type="term" value="C:nucleus"/>
    <property type="evidence" value="ECO:0007669"/>
    <property type="project" value="UniProtKB-SubCell"/>
</dbReference>
<keyword evidence="1 4" id="KW-0238">DNA-binding</keyword>
<keyword evidence="2 4" id="KW-0371">Homeobox</keyword>
<feature type="region of interest" description="Disordered" evidence="6">
    <location>
        <begin position="166"/>
        <end position="185"/>
    </location>
</feature>
<name>A0AAV9QQS3_9TELE</name>
<dbReference type="Pfam" id="PF00046">
    <property type="entry name" value="Homeodomain"/>
    <property type="match status" value="1"/>
</dbReference>
<dbReference type="Proteomes" id="UP001311232">
    <property type="component" value="Unassembled WGS sequence"/>
</dbReference>
<dbReference type="PROSITE" id="PS50071">
    <property type="entry name" value="HOMEOBOX_2"/>
    <property type="match status" value="1"/>
</dbReference>
<evidence type="ECO:0000256" key="6">
    <source>
        <dbReference type="SAM" id="MobiDB-lite"/>
    </source>
</evidence>
<evidence type="ECO:0000256" key="2">
    <source>
        <dbReference type="ARBA" id="ARBA00023155"/>
    </source>
</evidence>
<dbReference type="SUPFAM" id="SSF46689">
    <property type="entry name" value="Homeodomain-like"/>
    <property type="match status" value="1"/>
</dbReference>
<sequence>MAEWKTQVSYNYNPSYHAYAYSLVYQQVPEQNRGNLIGWGENGATDLNNYNGGATQRLSTAVTTTTAAVTGEESPPRSPETNPVTGNCYQGTGLLYLGDTQTSHLDLVGPSQEAYGAEGSGARRARSDSISDSEAHTSPDSWSSVSSREGSLPQVDPTTWVEKDVDEELVIRSPDGSEDVSSSLMEDSQSLIIQASNNHIPSHVPLPAPKKLSTNTATNPKAKVRAAFSESQMNALVQRFSVQRYLTPAEMKNLAEMTGLTYKQVKTWFQNRRMKLRRHQKDTSWVSERYAIQKNSSVHRPVFSNMASHVPPYQGDGRPQFRENYNQHMMGAAFQKTPQNLAYYLAAVGGTAGSAGYQPWSTNASQANVPNRHHAAGWSVPQGGGPFDYNPNAFNSNNYVHAASFESKGEGKHSCSS</sequence>
<feature type="DNA-binding region" description="Homeobox" evidence="4">
    <location>
        <begin position="221"/>
        <end position="280"/>
    </location>
</feature>
<reference evidence="8 9" key="1">
    <citation type="submission" date="2021-06" db="EMBL/GenBank/DDBJ databases">
        <authorList>
            <person name="Palmer J.M."/>
        </authorList>
    </citation>
    <scope>NUCLEOTIDE SEQUENCE [LARGE SCALE GENOMIC DNA]</scope>
    <source>
        <strain evidence="8 9">MEX-2019</strain>
        <tissue evidence="8">Muscle</tissue>
    </source>
</reference>
<evidence type="ECO:0000259" key="7">
    <source>
        <dbReference type="PROSITE" id="PS50071"/>
    </source>
</evidence>
<organism evidence="8 9">
    <name type="scientific">Crenichthys baileyi</name>
    <name type="common">White River springfish</name>
    <dbReference type="NCBI Taxonomy" id="28760"/>
    <lineage>
        <taxon>Eukaryota</taxon>
        <taxon>Metazoa</taxon>
        <taxon>Chordata</taxon>
        <taxon>Craniata</taxon>
        <taxon>Vertebrata</taxon>
        <taxon>Euteleostomi</taxon>
        <taxon>Actinopterygii</taxon>
        <taxon>Neopterygii</taxon>
        <taxon>Teleostei</taxon>
        <taxon>Neoteleostei</taxon>
        <taxon>Acanthomorphata</taxon>
        <taxon>Ovalentaria</taxon>
        <taxon>Atherinomorphae</taxon>
        <taxon>Cyprinodontiformes</taxon>
        <taxon>Goodeidae</taxon>
        <taxon>Crenichthys</taxon>
    </lineage>
</organism>
<dbReference type="PANTHER" id="PTHR24327:SF88">
    <property type="entry name" value="NANOG"/>
    <property type="match status" value="1"/>
</dbReference>
<evidence type="ECO:0000256" key="1">
    <source>
        <dbReference type="ARBA" id="ARBA00023125"/>
    </source>
</evidence>
<evidence type="ECO:0000313" key="9">
    <source>
        <dbReference type="Proteomes" id="UP001311232"/>
    </source>
</evidence>
<accession>A0AAV9QQS3</accession>
<dbReference type="InterPro" id="IPR017970">
    <property type="entry name" value="Homeobox_CS"/>
</dbReference>
<evidence type="ECO:0000313" key="8">
    <source>
        <dbReference type="EMBL" id="KAK5599828.1"/>
    </source>
</evidence>
<dbReference type="EMBL" id="JAHHUM010002912">
    <property type="protein sequence ID" value="KAK5599828.1"/>
    <property type="molecule type" value="Genomic_DNA"/>
</dbReference>
<evidence type="ECO:0000256" key="3">
    <source>
        <dbReference type="ARBA" id="ARBA00023242"/>
    </source>
</evidence>
<feature type="compositionally biased region" description="Basic and acidic residues" evidence="6">
    <location>
        <begin position="125"/>
        <end position="137"/>
    </location>
</feature>
<gene>
    <name evidence="8" type="ORF">CRENBAI_015078</name>
</gene>
<feature type="region of interest" description="Disordered" evidence="6">
    <location>
        <begin position="67"/>
        <end position="87"/>
    </location>
</feature>
<feature type="domain" description="Homeobox" evidence="7">
    <location>
        <begin position="219"/>
        <end position="279"/>
    </location>
</feature>
<evidence type="ECO:0000256" key="4">
    <source>
        <dbReference type="PROSITE-ProRule" id="PRU00108"/>
    </source>
</evidence>
<dbReference type="GO" id="GO:0000978">
    <property type="term" value="F:RNA polymerase II cis-regulatory region sequence-specific DNA binding"/>
    <property type="evidence" value="ECO:0007669"/>
    <property type="project" value="TreeGrafter"/>
</dbReference>
<dbReference type="PANTHER" id="PTHR24327">
    <property type="entry name" value="HOMEOBOX PROTEIN"/>
    <property type="match status" value="1"/>
</dbReference>
<dbReference type="CDD" id="cd00086">
    <property type="entry name" value="homeodomain"/>
    <property type="match status" value="1"/>
</dbReference>
<dbReference type="PROSITE" id="PS00027">
    <property type="entry name" value="HOMEOBOX_1"/>
    <property type="match status" value="1"/>
</dbReference>
<dbReference type="Gene3D" id="1.10.10.60">
    <property type="entry name" value="Homeodomain-like"/>
    <property type="match status" value="1"/>
</dbReference>
<comment type="subcellular location">
    <subcellularLocation>
        <location evidence="4 5">Nucleus</location>
    </subcellularLocation>
</comment>
<keyword evidence="9" id="KW-1185">Reference proteome</keyword>
<proteinExistence type="predicted"/>
<feature type="region of interest" description="Disordered" evidence="6">
    <location>
        <begin position="111"/>
        <end position="161"/>
    </location>
</feature>
<feature type="compositionally biased region" description="Polar residues" evidence="6">
    <location>
        <begin position="138"/>
        <end position="149"/>
    </location>
</feature>
<evidence type="ECO:0000256" key="5">
    <source>
        <dbReference type="RuleBase" id="RU000682"/>
    </source>
</evidence>
<dbReference type="SMART" id="SM00389">
    <property type="entry name" value="HOX"/>
    <property type="match status" value="1"/>
</dbReference>
<keyword evidence="3 4" id="KW-0539">Nucleus</keyword>
<dbReference type="AlphaFoldDB" id="A0AAV9QQS3"/>